<organism evidence="1">
    <name type="scientific">uncultured Chloroflexota bacterium</name>
    <dbReference type="NCBI Taxonomy" id="166587"/>
    <lineage>
        <taxon>Bacteria</taxon>
        <taxon>Bacillati</taxon>
        <taxon>Chloroflexota</taxon>
        <taxon>environmental samples</taxon>
    </lineage>
</organism>
<name>A0A6J4KF78_9CHLR</name>
<gene>
    <name evidence="1" type="ORF">AVDCRST_MAG77-5856</name>
</gene>
<accession>A0A6J4KF78</accession>
<evidence type="ECO:0000313" key="1">
    <source>
        <dbReference type="EMBL" id="CAA9303325.1"/>
    </source>
</evidence>
<proteinExistence type="predicted"/>
<protein>
    <submittedName>
        <fullName evidence="1">Uncharacterized protein</fullName>
    </submittedName>
</protein>
<sequence>MEMRRDWHPGASDTATWRRGLPDGWIPARDLIAPERAAAA</sequence>
<dbReference type="AlphaFoldDB" id="A0A6J4KF78"/>
<reference evidence="1" key="1">
    <citation type="submission" date="2020-02" db="EMBL/GenBank/DDBJ databases">
        <authorList>
            <person name="Meier V. D."/>
        </authorList>
    </citation>
    <scope>NUCLEOTIDE SEQUENCE</scope>
    <source>
        <strain evidence="1">AVDCRST_MAG77</strain>
    </source>
</reference>
<dbReference type="EMBL" id="CADCTC010000305">
    <property type="protein sequence ID" value="CAA9303325.1"/>
    <property type="molecule type" value="Genomic_DNA"/>
</dbReference>